<keyword evidence="3 8" id="KW-0812">Transmembrane</keyword>
<dbReference type="PANTHER" id="PTHR43394:SF1">
    <property type="entry name" value="ATP-BINDING CASSETTE SUB-FAMILY B MEMBER 10, MITOCHONDRIAL"/>
    <property type="match status" value="1"/>
</dbReference>
<dbReference type="Pfam" id="PF00005">
    <property type="entry name" value="ABC_tran"/>
    <property type="match status" value="1"/>
</dbReference>
<feature type="domain" description="ABC transmembrane type-1" evidence="10">
    <location>
        <begin position="30"/>
        <end position="311"/>
    </location>
</feature>
<evidence type="ECO:0000256" key="4">
    <source>
        <dbReference type="ARBA" id="ARBA00022741"/>
    </source>
</evidence>
<proteinExistence type="inferred from homology"/>
<dbReference type="SUPFAM" id="SSF90123">
    <property type="entry name" value="ABC transporter transmembrane region"/>
    <property type="match status" value="1"/>
</dbReference>
<sequence>MNKALLSGDTVPMVLRLWRTWVRPHWPQLALVLVCIGVAGGTTGLYPVLINKAYDAFTARDERAVLYGPLLVIAVTTVRGFALYAQAVLTNRVITRIEADMQTALYAHLIDSDLAQLGRESPAALTQRFTTDFAFIKEALTRIFTVFLRDVASIAALIAAMLWMDPFLTLVAALVAPFVSLPITRLGKKLRRVATSTQEEIGAMASHVSESLAGARVAKVFALEGYLKGRAGEAFETIRRLKMKAANARAKLDPLLEIGGGLAVAAVLVLIGWRIMRGESTVGEFTGFVSALLLAAQPLQAIGKLHAVVQEAMAALRRYFAIVDTQPTIVDSQGAAPLAVRGGAIAFRDARFRYRDDHPALEGIDLDLPAGTTTALVGRSGSGKSTLMALVPRLYDVTGGGVAIDGQDVRDVTLASLRANIAVVSQEVVLFDDTIRANIAFGRPGASDEEIVAAAKAAAAHDFIARLPEGYDTRVGDRGSRLSGGERQRVSLARAILKDAPILLLDEATSALDTESERLVQEALGRLMKGRTTLVIAHRLSTVRDADLIVVLDQGRVVETGRHEALVAAGGLYAKLHRLQLADDTREAPAAPIRAS</sequence>
<dbReference type="InterPro" id="IPR011527">
    <property type="entry name" value="ABC1_TM_dom"/>
</dbReference>
<comment type="similarity">
    <text evidence="2">Belongs to the ABC transporter superfamily.</text>
</comment>
<accession>A0ABT7AHX9</accession>
<dbReference type="GO" id="GO:0005524">
    <property type="term" value="F:ATP binding"/>
    <property type="evidence" value="ECO:0007669"/>
    <property type="project" value="UniProtKB-KW"/>
</dbReference>
<dbReference type="InterPro" id="IPR017871">
    <property type="entry name" value="ABC_transporter-like_CS"/>
</dbReference>
<keyword evidence="7 8" id="KW-0472">Membrane</keyword>
<evidence type="ECO:0000256" key="2">
    <source>
        <dbReference type="ARBA" id="ARBA00005417"/>
    </source>
</evidence>
<dbReference type="InterPro" id="IPR039421">
    <property type="entry name" value="Type_1_exporter"/>
</dbReference>
<evidence type="ECO:0000256" key="1">
    <source>
        <dbReference type="ARBA" id="ARBA00004651"/>
    </source>
</evidence>
<dbReference type="PANTHER" id="PTHR43394">
    <property type="entry name" value="ATP-DEPENDENT PERMEASE MDL1, MITOCHONDRIAL"/>
    <property type="match status" value="1"/>
</dbReference>
<keyword evidence="4" id="KW-0547">Nucleotide-binding</keyword>
<keyword evidence="12" id="KW-1185">Reference proteome</keyword>
<evidence type="ECO:0000256" key="3">
    <source>
        <dbReference type="ARBA" id="ARBA00022692"/>
    </source>
</evidence>
<name>A0ABT7AHX9_9HYPH</name>
<comment type="subcellular location">
    <subcellularLocation>
        <location evidence="1">Cell membrane</location>
        <topology evidence="1">Multi-pass membrane protein</topology>
    </subcellularLocation>
</comment>
<evidence type="ECO:0000313" key="12">
    <source>
        <dbReference type="Proteomes" id="UP001321492"/>
    </source>
</evidence>
<dbReference type="InterPro" id="IPR036640">
    <property type="entry name" value="ABC1_TM_sf"/>
</dbReference>
<comment type="caution">
    <text evidence="11">The sequence shown here is derived from an EMBL/GenBank/DDBJ whole genome shotgun (WGS) entry which is preliminary data.</text>
</comment>
<dbReference type="InterPro" id="IPR027417">
    <property type="entry name" value="P-loop_NTPase"/>
</dbReference>
<dbReference type="Gene3D" id="3.40.50.300">
    <property type="entry name" value="P-loop containing nucleotide triphosphate hydrolases"/>
    <property type="match status" value="1"/>
</dbReference>
<dbReference type="PROSITE" id="PS50929">
    <property type="entry name" value="ABC_TM1F"/>
    <property type="match status" value="1"/>
</dbReference>
<keyword evidence="5 11" id="KW-0067">ATP-binding</keyword>
<feature type="domain" description="ABC transporter" evidence="9">
    <location>
        <begin position="345"/>
        <end position="579"/>
    </location>
</feature>
<evidence type="ECO:0000313" key="11">
    <source>
        <dbReference type="EMBL" id="MDJ1158695.1"/>
    </source>
</evidence>
<reference evidence="11 12" key="1">
    <citation type="submission" date="2023-05" db="EMBL/GenBank/DDBJ databases">
        <title>Chelatococcus sp. nov., a moderately thermophilic bacterium isolated from hot spring microbial mat.</title>
        <authorList>
            <person name="Hu C.-J."/>
            <person name="Li W.-J."/>
        </authorList>
    </citation>
    <scope>NUCLEOTIDE SEQUENCE [LARGE SCALE GENOMIC DNA]</scope>
    <source>
        <strain evidence="11 12">SYSU G07232</strain>
    </source>
</reference>
<dbReference type="CDD" id="cd18552">
    <property type="entry name" value="ABC_6TM_MsbA_like"/>
    <property type="match status" value="1"/>
</dbReference>
<dbReference type="InterPro" id="IPR003593">
    <property type="entry name" value="AAA+_ATPase"/>
</dbReference>
<evidence type="ECO:0000256" key="8">
    <source>
        <dbReference type="SAM" id="Phobius"/>
    </source>
</evidence>
<dbReference type="Pfam" id="PF00664">
    <property type="entry name" value="ABC_membrane"/>
    <property type="match status" value="1"/>
</dbReference>
<evidence type="ECO:0000256" key="6">
    <source>
        <dbReference type="ARBA" id="ARBA00022989"/>
    </source>
</evidence>
<evidence type="ECO:0000256" key="7">
    <source>
        <dbReference type="ARBA" id="ARBA00023136"/>
    </source>
</evidence>
<dbReference type="InterPro" id="IPR003439">
    <property type="entry name" value="ABC_transporter-like_ATP-bd"/>
</dbReference>
<gene>
    <name evidence="11" type="ORF">QNA08_10670</name>
</gene>
<protein>
    <submittedName>
        <fullName evidence="11">ABC transporter ATP-binding protein</fullName>
    </submittedName>
</protein>
<dbReference type="SUPFAM" id="SSF52540">
    <property type="entry name" value="P-loop containing nucleoside triphosphate hydrolases"/>
    <property type="match status" value="1"/>
</dbReference>
<dbReference type="PROSITE" id="PS00211">
    <property type="entry name" value="ABC_TRANSPORTER_1"/>
    <property type="match status" value="1"/>
</dbReference>
<feature type="transmembrane region" description="Helical" evidence="8">
    <location>
        <begin position="170"/>
        <end position="187"/>
    </location>
</feature>
<dbReference type="Gene3D" id="1.20.1560.10">
    <property type="entry name" value="ABC transporter type 1, transmembrane domain"/>
    <property type="match status" value="1"/>
</dbReference>
<organism evidence="11 12">
    <name type="scientific">Chelatococcus albus</name>
    <dbReference type="NCBI Taxonomy" id="3047466"/>
    <lineage>
        <taxon>Bacteria</taxon>
        <taxon>Pseudomonadati</taxon>
        <taxon>Pseudomonadota</taxon>
        <taxon>Alphaproteobacteria</taxon>
        <taxon>Hyphomicrobiales</taxon>
        <taxon>Chelatococcaceae</taxon>
        <taxon>Chelatococcus</taxon>
    </lineage>
</organism>
<dbReference type="RefSeq" id="WP_283740695.1">
    <property type="nucleotide sequence ID" value="NZ_JASJEV010000006.1"/>
</dbReference>
<feature type="transmembrane region" description="Helical" evidence="8">
    <location>
        <begin position="70"/>
        <end position="89"/>
    </location>
</feature>
<dbReference type="PROSITE" id="PS50893">
    <property type="entry name" value="ABC_TRANSPORTER_2"/>
    <property type="match status" value="1"/>
</dbReference>
<dbReference type="EMBL" id="JASJEV010000006">
    <property type="protein sequence ID" value="MDJ1158695.1"/>
    <property type="molecule type" value="Genomic_DNA"/>
</dbReference>
<evidence type="ECO:0000259" key="10">
    <source>
        <dbReference type="PROSITE" id="PS50929"/>
    </source>
</evidence>
<dbReference type="SMART" id="SM00382">
    <property type="entry name" value="AAA"/>
    <property type="match status" value="1"/>
</dbReference>
<feature type="transmembrane region" description="Helical" evidence="8">
    <location>
        <begin position="255"/>
        <end position="276"/>
    </location>
</feature>
<feature type="transmembrane region" description="Helical" evidence="8">
    <location>
        <begin position="29"/>
        <end position="50"/>
    </location>
</feature>
<evidence type="ECO:0000259" key="9">
    <source>
        <dbReference type="PROSITE" id="PS50893"/>
    </source>
</evidence>
<dbReference type="Proteomes" id="UP001321492">
    <property type="component" value="Unassembled WGS sequence"/>
</dbReference>
<keyword evidence="6 8" id="KW-1133">Transmembrane helix</keyword>
<evidence type="ECO:0000256" key="5">
    <source>
        <dbReference type="ARBA" id="ARBA00022840"/>
    </source>
</evidence>